<dbReference type="InterPro" id="IPR001303">
    <property type="entry name" value="Aldolase_II/adducin_N"/>
</dbReference>
<dbReference type="InterPro" id="IPR036409">
    <property type="entry name" value="Aldolase_II/adducin_N_sf"/>
</dbReference>
<evidence type="ECO:0000313" key="2">
    <source>
        <dbReference type="EMBL" id="ROU09308.1"/>
    </source>
</evidence>
<proteinExistence type="predicted"/>
<dbReference type="EMBL" id="RCTY01000001">
    <property type="protein sequence ID" value="ROU09308.1"/>
    <property type="molecule type" value="Genomic_DNA"/>
</dbReference>
<dbReference type="SMART" id="SM01007">
    <property type="entry name" value="Aldolase_II"/>
    <property type="match status" value="1"/>
</dbReference>
<dbReference type="GO" id="GO:0005996">
    <property type="term" value="P:monosaccharide metabolic process"/>
    <property type="evidence" value="ECO:0007669"/>
    <property type="project" value="UniProtKB-ARBA"/>
</dbReference>
<dbReference type="RefSeq" id="WP_123645531.1">
    <property type="nucleotide sequence ID" value="NZ_RCTY01000001.1"/>
</dbReference>
<name>A0A3N2RPE8_LYSEN</name>
<gene>
    <name evidence="2" type="ORF">D9T17_00290</name>
</gene>
<dbReference type="Proteomes" id="UP000275910">
    <property type="component" value="Unassembled WGS sequence"/>
</dbReference>
<evidence type="ECO:0000259" key="1">
    <source>
        <dbReference type="SMART" id="SM01007"/>
    </source>
</evidence>
<evidence type="ECO:0000313" key="3">
    <source>
        <dbReference type="Proteomes" id="UP000275910"/>
    </source>
</evidence>
<dbReference type="Gene3D" id="3.40.225.10">
    <property type="entry name" value="Class II aldolase/adducin N-terminal domain"/>
    <property type="match status" value="1"/>
</dbReference>
<protein>
    <submittedName>
        <fullName evidence="2">Class II aldolase</fullName>
    </submittedName>
</protein>
<dbReference type="SUPFAM" id="SSF53639">
    <property type="entry name" value="AraD/HMP-PK domain-like"/>
    <property type="match status" value="1"/>
</dbReference>
<accession>A0A3N2RPE8</accession>
<dbReference type="Pfam" id="PF00596">
    <property type="entry name" value="Aldolase_II"/>
    <property type="match status" value="1"/>
</dbReference>
<feature type="domain" description="Class II aldolase/adducin N-terminal" evidence="1">
    <location>
        <begin position="32"/>
        <end position="217"/>
    </location>
</feature>
<sequence length="366" mass="38536">MHGSAVERGTASAVGNHCPGAGDVVNADFLNDLIALSARIGADPSLVQGGGGNTSLKRGDALWVKASGTWLAHANERDIFVPLPLAAVRDALRHDDGEARVNRLGQGLALRPSIETSLHALLPHALVVHVHSVATIAWAVRRDAQTQLAQRLNGLNWAWVPYRRPGHRLTQVVSGILNTQTPDVLVLGNHGLVVGAADRAGAEALLAEVERRLRLPQRDAPSSQPQRLAQVNDLHWAPAPLELVHALATDAQALRIAAGGVLYPDHAVFLGPRAAVVNDGECLSAALARTAAECGAAPCFALVPGAGVLTAPDLSDGAQAMLHCLALVALRLDGEAALAELGESDVAELIDWEAEKYRRSLMRTPN</sequence>
<dbReference type="AlphaFoldDB" id="A0A3N2RPE8"/>
<organism evidence="2 3">
    <name type="scientific">Lysobacter enzymogenes</name>
    <dbReference type="NCBI Taxonomy" id="69"/>
    <lineage>
        <taxon>Bacteria</taxon>
        <taxon>Pseudomonadati</taxon>
        <taxon>Pseudomonadota</taxon>
        <taxon>Gammaproteobacteria</taxon>
        <taxon>Lysobacterales</taxon>
        <taxon>Lysobacteraceae</taxon>
        <taxon>Lysobacter</taxon>
    </lineage>
</organism>
<reference evidence="2 3" key="1">
    <citation type="submission" date="2018-10" db="EMBL/GenBank/DDBJ databases">
        <title>The genome of Lysobacter enzymogenes OH11.</title>
        <authorList>
            <person name="Liu F."/>
            <person name="Zhao Y."/>
            <person name="Qian G."/>
            <person name="Chen Y."/>
            <person name="Xu H."/>
        </authorList>
    </citation>
    <scope>NUCLEOTIDE SEQUENCE [LARGE SCALE GENOMIC DNA]</scope>
    <source>
        <strain evidence="2 3">OH11</strain>
    </source>
</reference>
<comment type="caution">
    <text evidence="2">The sequence shown here is derived from an EMBL/GenBank/DDBJ whole genome shotgun (WGS) entry which is preliminary data.</text>
</comment>